<gene>
    <name evidence="7" type="ORF">PIB30_072429</name>
</gene>
<evidence type="ECO:0000256" key="3">
    <source>
        <dbReference type="ARBA" id="ARBA00022471"/>
    </source>
</evidence>
<keyword evidence="5" id="KW-0732">Signal</keyword>
<dbReference type="PANTHER" id="PTHR31232:SF43">
    <property type="entry name" value="S-PROTEIN HOMOLOG 29-RELATED"/>
    <property type="match status" value="1"/>
</dbReference>
<name>A0ABU6YLN0_9FABA</name>
<dbReference type="PANTHER" id="PTHR31232">
    <property type="match status" value="1"/>
</dbReference>
<accession>A0ABU6YLN0</accession>
<dbReference type="EMBL" id="JASCZI010242513">
    <property type="protein sequence ID" value="MED6211300.1"/>
    <property type="molecule type" value="Genomic_DNA"/>
</dbReference>
<comment type="subcellular location">
    <subcellularLocation>
        <location evidence="1 6">Secreted</location>
    </subcellularLocation>
</comment>
<evidence type="ECO:0000256" key="6">
    <source>
        <dbReference type="RuleBase" id="RU367044"/>
    </source>
</evidence>
<protein>
    <recommendedName>
        <fullName evidence="6">S-protein homolog</fullName>
    </recommendedName>
</protein>
<proteinExistence type="inferred from homology"/>
<evidence type="ECO:0000256" key="1">
    <source>
        <dbReference type="ARBA" id="ARBA00004613"/>
    </source>
</evidence>
<dbReference type="InterPro" id="IPR010264">
    <property type="entry name" value="Self-incomp_S1"/>
</dbReference>
<keyword evidence="4 6" id="KW-0964">Secreted</keyword>
<keyword evidence="8" id="KW-1185">Reference proteome</keyword>
<evidence type="ECO:0000313" key="7">
    <source>
        <dbReference type="EMBL" id="MED6211300.1"/>
    </source>
</evidence>
<evidence type="ECO:0000256" key="5">
    <source>
        <dbReference type="ARBA" id="ARBA00022729"/>
    </source>
</evidence>
<organism evidence="7 8">
    <name type="scientific">Stylosanthes scabra</name>
    <dbReference type="NCBI Taxonomy" id="79078"/>
    <lineage>
        <taxon>Eukaryota</taxon>
        <taxon>Viridiplantae</taxon>
        <taxon>Streptophyta</taxon>
        <taxon>Embryophyta</taxon>
        <taxon>Tracheophyta</taxon>
        <taxon>Spermatophyta</taxon>
        <taxon>Magnoliopsida</taxon>
        <taxon>eudicotyledons</taxon>
        <taxon>Gunneridae</taxon>
        <taxon>Pentapetalae</taxon>
        <taxon>rosids</taxon>
        <taxon>fabids</taxon>
        <taxon>Fabales</taxon>
        <taxon>Fabaceae</taxon>
        <taxon>Papilionoideae</taxon>
        <taxon>50 kb inversion clade</taxon>
        <taxon>dalbergioids sensu lato</taxon>
        <taxon>Dalbergieae</taxon>
        <taxon>Pterocarpus clade</taxon>
        <taxon>Stylosanthes</taxon>
    </lineage>
</organism>
<keyword evidence="3 6" id="KW-0713">Self-incompatibility</keyword>
<evidence type="ECO:0000256" key="4">
    <source>
        <dbReference type="ARBA" id="ARBA00022525"/>
    </source>
</evidence>
<dbReference type="Pfam" id="PF05938">
    <property type="entry name" value="Self-incomp_S1"/>
    <property type="match status" value="1"/>
</dbReference>
<evidence type="ECO:0000313" key="8">
    <source>
        <dbReference type="Proteomes" id="UP001341840"/>
    </source>
</evidence>
<dbReference type="Proteomes" id="UP001341840">
    <property type="component" value="Unassembled WGS sequence"/>
</dbReference>
<sequence>MVQVVSINSSSGSSCASLIFLAVEPNSVGLRCKDKNNDLGFQTLQVDEAWSFKFHPNPAFDTSPYYCYFTWLDDTRAHYFTIYYYQRDRCSFCSWEVHETGCCKVLSDLKLDCWKWDKVEDIIDKNNNNHTLE</sequence>
<evidence type="ECO:0000256" key="2">
    <source>
        <dbReference type="ARBA" id="ARBA00005581"/>
    </source>
</evidence>
<comment type="caution">
    <text evidence="7">The sequence shown here is derived from an EMBL/GenBank/DDBJ whole genome shotgun (WGS) entry which is preliminary data.</text>
</comment>
<reference evidence="7 8" key="1">
    <citation type="journal article" date="2023" name="Plants (Basel)">
        <title>Bridging the Gap: Combining Genomics and Transcriptomics Approaches to Understand Stylosanthes scabra, an Orphan Legume from the Brazilian Caatinga.</title>
        <authorList>
            <person name="Ferreira-Neto J.R.C."/>
            <person name="da Silva M.D."/>
            <person name="Binneck E."/>
            <person name="de Melo N.F."/>
            <person name="da Silva R.H."/>
            <person name="de Melo A.L.T.M."/>
            <person name="Pandolfi V."/>
            <person name="Bustamante F.O."/>
            <person name="Brasileiro-Vidal A.C."/>
            <person name="Benko-Iseppon A.M."/>
        </authorList>
    </citation>
    <scope>NUCLEOTIDE SEQUENCE [LARGE SCALE GENOMIC DNA]</scope>
    <source>
        <tissue evidence="7">Leaves</tissue>
    </source>
</reference>
<comment type="similarity">
    <text evidence="2 6">Belongs to the plant self-incompatibility (S1) protein family.</text>
</comment>